<accession>A0ACC3DKM5</accession>
<dbReference type="Proteomes" id="UP001186974">
    <property type="component" value="Unassembled WGS sequence"/>
</dbReference>
<reference evidence="1" key="1">
    <citation type="submission" date="2024-09" db="EMBL/GenBank/DDBJ databases">
        <title>Black Yeasts Isolated from many extreme environments.</title>
        <authorList>
            <person name="Coleine C."/>
            <person name="Stajich J.E."/>
            <person name="Selbmann L."/>
        </authorList>
    </citation>
    <scope>NUCLEOTIDE SEQUENCE</scope>
    <source>
        <strain evidence="1">CCFEE 5737</strain>
    </source>
</reference>
<name>A0ACC3DKM5_9PEZI</name>
<comment type="caution">
    <text evidence="1">The sequence shown here is derived from an EMBL/GenBank/DDBJ whole genome shotgun (WGS) entry which is preliminary data.</text>
</comment>
<gene>
    <name evidence="1" type="ORF">LTS18_011163</name>
</gene>
<evidence type="ECO:0000313" key="2">
    <source>
        <dbReference type="Proteomes" id="UP001186974"/>
    </source>
</evidence>
<proteinExistence type="predicted"/>
<keyword evidence="2" id="KW-1185">Reference proteome</keyword>
<dbReference type="EMBL" id="JAWDJW010003194">
    <property type="protein sequence ID" value="KAK3077121.1"/>
    <property type="molecule type" value="Genomic_DNA"/>
</dbReference>
<feature type="non-terminal residue" evidence="1">
    <location>
        <position position="503"/>
    </location>
</feature>
<protein>
    <submittedName>
        <fullName evidence="1">Uncharacterized protein</fullName>
    </submittedName>
</protein>
<sequence>KHFIVPWIESPLIGAADEYLVFQQRHEANSVELFFDLFFVANLATFTAYHSITNHDELLAYIGFFSILWSSWYQITLHDVRFARDSVYERVCKTFQFGCFVALALVGSGFYPGSEKSNNTNFRILCYTLMFLRILSTFQYAIVFIFTARAGQRYRKLLFPLSLHIATFAIAAVVFGSLVPGYRKGEEHNQGTYAAWWVVMFFEATSILVTASKWRMLSFKKTHIVERMGLLTLIVVGEGAIGATKTIGRLMGKGGLDLEASGLVLCIVLILVFIWMLYFDNHPIGHYGTIRQQIWAVLHFPLHLSIVGVVEGAQQIAAARYVLRGLDKFERSSFEYCNVQQLNGSRLYAKLNQTIAYYQFDSKPESAIELRLVYNELDILANVTDACTVWPQSQEAKDAAKHLLHRMMGAIYATLGIQVAWEKDMAVVAVESWKIVYVYYWASMLVLILVMTMLLYLIRKHRADLFDWISMISRAIVFVVCALFLAVAASDEILYGLISTTAL</sequence>
<evidence type="ECO:0000313" key="1">
    <source>
        <dbReference type="EMBL" id="KAK3077121.1"/>
    </source>
</evidence>
<feature type="non-terminal residue" evidence="1">
    <location>
        <position position="1"/>
    </location>
</feature>
<organism evidence="1 2">
    <name type="scientific">Coniosporium uncinatum</name>
    <dbReference type="NCBI Taxonomy" id="93489"/>
    <lineage>
        <taxon>Eukaryota</taxon>
        <taxon>Fungi</taxon>
        <taxon>Dikarya</taxon>
        <taxon>Ascomycota</taxon>
        <taxon>Pezizomycotina</taxon>
        <taxon>Dothideomycetes</taxon>
        <taxon>Dothideomycetes incertae sedis</taxon>
        <taxon>Coniosporium</taxon>
    </lineage>
</organism>